<accession>A0ABD0W8C1</accession>
<protein>
    <submittedName>
        <fullName evidence="2">Uncharacterized protein</fullName>
    </submittedName>
</protein>
<evidence type="ECO:0000313" key="2">
    <source>
        <dbReference type="EMBL" id="KAL0928722.1"/>
    </source>
</evidence>
<dbReference type="EMBL" id="JANQDX010000001">
    <property type="protein sequence ID" value="KAL0928722.1"/>
    <property type="molecule type" value="Genomic_DNA"/>
</dbReference>
<reference evidence="2 3" key="1">
    <citation type="journal article" date="2024" name="Plant Biotechnol. J.">
        <title>Dendrobium thyrsiflorum genome and its molecular insights into genes involved in important horticultural traits.</title>
        <authorList>
            <person name="Chen B."/>
            <person name="Wang J.Y."/>
            <person name="Zheng P.J."/>
            <person name="Li K.L."/>
            <person name="Liang Y.M."/>
            <person name="Chen X.F."/>
            <person name="Zhang C."/>
            <person name="Zhao X."/>
            <person name="He X."/>
            <person name="Zhang G.Q."/>
            <person name="Liu Z.J."/>
            <person name="Xu Q."/>
        </authorList>
    </citation>
    <scope>NUCLEOTIDE SEQUENCE [LARGE SCALE GENOMIC DNA]</scope>
    <source>
        <strain evidence="2">GZMU011</strain>
    </source>
</reference>
<evidence type="ECO:0000256" key="1">
    <source>
        <dbReference type="SAM" id="MobiDB-lite"/>
    </source>
</evidence>
<dbReference type="Proteomes" id="UP001552299">
    <property type="component" value="Unassembled WGS sequence"/>
</dbReference>
<name>A0ABD0W8C1_DENTH</name>
<gene>
    <name evidence="2" type="ORF">M5K25_000637</name>
</gene>
<comment type="caution">
    <text evidence="2">The sequence shown here is derived from an EMBL/GenBank/DDBJ whole genome shotgun (WGS) entry which is preliminary data.</text>
</comment>
<feature type="compositionally biased region" description="Polar residues" evidence="1">
    <location>
        <begin position="36"/>
        <end position="53"/>
    </location>
</feature>
<keyword evidence="3" id="KW-1185">Reference proteome</keyword>
<sequence>MHVGSLRRVNTQKPLALNGADAVGSRASNGFKGNKHPSSAATPASNQSSNASNFVIRKTSSNGKARYSLQVGINFESTFANFDKSFLHGFHDGTHPSQLLVFGQLFFKFHVTQASADDLLHNWIKKHFRHGSDDRCRAEQLNSRRKKGNRKRCRLDSLPAQDDIPLVKIREIPASFISTIPLKSDGLAESQLKMVKYDVA</sequence>
<proteinExistence type="predicted"/>
<organism evidence="2 3">
    <name type="scientific">Dendrobium thyrsiflorum</name>
    <name type="common">Pinecone-like raceme dendrobium</name>
    <name type="synonym">Orchid</name>
    <dbReference type="NCBI Taxonomy" id="117978"/>
    <lineage>
        <taxon>Eukaryota</taxon>
        <taxon>Viridiplantae</taxon>
        <taxon>Streptophyta</taxon>
        <taxon>Embryophyta</taxon>
        <taxon>Tracheophyta</taxon>
        <taxon>Spermatophyta</taxon>
        <taxon>Magnoliopsida</taxon>
        <taxon>Liliopsida</taxon>
        <taxon>Asparagales</taxon>
        <taxon>Orchidaceae</taxon>
        <taxon>Epidendroideae</taxon>
        <taxon>Malaxideae</taxon>
        <taxon>Dendrobiinae</taxon>
        <taxon>Dendrobium</taxon>
    </lineage>
</organism>
<dbReference type="AlphaFoldDB" id="A0ABD0W8C1"/>
<feature type="region of interest" description="Disordered" evidence="1">
    <location>
        <begin position="26"/>
        <end position="53"/>
    </location>
</feature>
<evidence type="ECO:0000313" key="3">
    <source>
        <dbReference type="Proteomes" id="UP001552299"/>
    </source>
</evidence>